<dbReference type="SUPFAM" id="SSF51316">
    <property type="entry name" value="Mss4-like"/>
    <property type="match status" value="1"/>
</dbReference>
<comment type="similarity">
    <text evidence="1">Belongs to the Gfa family.</text>
</comment>
<keyword evidence="4" id="KW-0456">Lyase</keyword>
<dbReference type="eggNOG" id="ENOG502SA0M">
    <property type="taxonomic scope" value="Eukaryota"/>
</dbReference>
<dbReference type="PROSITE" id="PS51891">
    <property type="entry name" value="CENP_V_GFA"/>
    <property type="match status" value="1"/>
</dbReference>
<protein>
    <recommendedName>
        <fullName evidence="5">CENP-V/GFA domain-containing protein</fullName>
    </recommendedName>
</protein>
<keyword evidence="7" id="KW-1185">Reference proteome</keyword>
<dbReference type="OrthoDB" id="9985472at2759"/>
<evidence type="ECO:0000256" key="4">
    <source>
        <dbReference type="ARBA" id="ARBA00023239"/>
    </source>
</evidence>
<dbReference type="InterPro" id="IPR006913">
    <property type="entry name" value="CENP-V/GFA"/>
</dbReference>
<dbReference type="PANTHER" id="PTHR33337:SF40">
    <property type="entry name" value="CENP-V_GFA DOMAIN-CONTAINING PROTEIN-RELATED"/>
    <property type="match status" value="1"/>
</dbReference>
<dbReference type="GeneID" id="19189965"/>
<comment type="caution">
    <text evidence="6">The sequence shown here is derived from an EMBL/GenBank/DDBJ whole genome shotgun (WGS) entry which is preliminary data.</text>
</comment>
<reference evidence="6 7" key="1">
    <citation type="submission" date="2013-03" db="EMBL/GenBank/DDBJ databases">
        <title>The Genome Sequence of Cladophialophora psammophila CBS 110553.</title>
        <authorList>
            <consortium name="The Broad Institute Genomics Platform"/>
            <person name="Cuomo C."/>
            <person name="de Hoog S."/>
            <person name="Gorbushina A."/>
            <person name="Walker B."/>
            <person name="Young S.K."/>
            <person name="Zeng Q."/>
            <person name="Gargeya S."/>
            <person name="Fitzgerald M."/>
            <person name="Haas B."/>
            <person name="Abouelleil A."/>
            <person name="Allen A.W."/>
            <person name="Alvarado L."/>
            <person name="Arachchi H.M."/>
            <person name="Berlin A.M."/>
            <person name="Chapman S.B."/>
            <person name="Gainer-Dewar J."/>
            <person name="Goldberg J."/>
            <person name="Griggs A."/>
            <person name="Gujja S."/>
            <person name="Hansen M."/>
            <person name="Howarth C."/>
            <person name="Imamovic A."/>
            <person name="Ireland A."/>
            <person name="Larimer J."/>
            <person name="McCowan C."/>
            <person name="Murphy C."/>
            <person name="Pearson M."/>
            <person name="Poon T.W."/>
            <person name="Priest M."/>
            <person name="Roberts A."/>
            <person name="Saif S."/>
            <person name="Shea T."/>
            <person name="Sisk P."/>
            <person name="Sykes S."/>
            <person name="Wortman J."/>
            <person name="Nusbaum C."/>
            <person name="Birren B."/>
        </authorList>
    </citation>
    <scope>NUCLEOTIDE SEQUENCE [LARGE SCALE GENOMIC DNA]</scope>
    <source>
        <strain evidence="6 7">CBS 110553</strain>
    </source>
</reference>
<dbReference type="Proteomes" id="UP000019471">
    <property type="component" value="Unassembled WGS sequence"/>
</dbReference>
<gene>
    <name evidence="6" type="ORF">A1O5_05247</name>
</gene>
<proteinExistence type="inferred from homology"/>
<evidence type="ECO:0000256" key="3">
    <source>
        <dbReference type="ARBA" id="ARBA00022833"/>
    </source>
</evidence>
<dbReference type="AlphaFoldDB" id="W9XM73"/>
<organism evidence="6 7">
    <name type="scientific">Cladophialophora psammophila CBS 110553</name>
    <dbReference type="NCBI Taxonomy" id="1182543"/>
    <lineage>
        <taxon>Eukaryota</taxon>
        <taxon>Fungi</taxon>
        <taxon>Dikarya</taxon>
        <taxon>Ascomycota</taxon>
        <taxon>Pezizomycotina</taxon>
        <taxon>Eurotiomycetes</taxon>
        <taxon>Chaetothyriomycetidae</taxon>
        <taxon>Chaetothyriales</taxon>
        <taxon>Herpotrichiellaceae</taxon>
        <taxon>Cladophialophora</taxon>
    </lineage>
</organism>
<dbReference type="Pfam" id="PF04828">
    <property type="entry name" value="GFA"/>
    <property type="match status" value="1"/>
</dbReference>
<keyword evidence="2" id="KW-0479">Metal-binding</keyword>
<accession>W9XM73</accession>
<evidence type="ECO:0000313" key="7">
    <source>
        <dbReference type="Proteomes" id="UP000019471"/>
    </source>
</evidence>
<sequence length="135" mass="14841">MPLKGQCNCGAIQVSVDDDAAEKSQPIFCHCSNCRRQSGALGTYVSMYPDADVTITGSPKDYEDRSTDSGTLLHRWFCGACGCPIMSTSERLPGMKIIKMGLFDKIHKPNAEIYCKNKNEWEPVVEGTARLQGAF</sequence>
<dbReference type="GO" id="GO:0046872">
    <property type="term" value="F:metal ion binding"/>
    <property type="evidence" value="ECO:0007669"/>
    <property type="project" value="UniProtKB-KW"/>
</dbReference>
<feature type="domain" description="CENP-V/GFA" evidence="5">
    <location>
        <begin position="3"/>
        <end position="122"/>
    </location>
</feature>
<evidence type="ECO:0000259" key="5">
    <source>
        <dbReference type="PROSITE" id="PS51891"/>
    </source>
</evidence>
<dbReference type="Gene3D" id="3.90.1590.10">
    <property type="entry name" value="glutathione-dependent formaldehyde- activating enzyme (gfa)"/>
    <property type="match status" value="1"/>
</dbReference>
<keyword evidence="3" id="KW-0862">Zinc</keyword>
<dbReference type="PANTHER" id="PTHR33337">
    <property type="entry name" value="GFA DOMAIN-CONTAINING PROTEIN"/>
    <property type="match status" value="1"/>
</dbReference>
<evidence type="ECO:0000256" key="2">
    <source>
        <dbReference type="ARBA" id="ARBA00022723"/>
    </source>
</evidence>
<dbReference type="GO" id="GO:0016846">
    <property type="term" value="F:carbon-sulfur lyase activity"/>
    <property type="evidence" value="ECO:0007669"/>
    <property type="project" value="InterPro"/>
</dbReference>
<dbReference type="HOGENOM" id="CLU_055491_2_0_1"/>
<dbReference type="InterPro" id="IPR011057">
    <property type="entry name" value="Mss4-like_sf"/>
</dbReference>
<dbReference type="RefSeq" id="XP_007744038.1">
    <property type="nucleotide sequence ID" value="XM_007745848.1"/>
</dbReference>
<name>W9XM73_9EURO</name>
<dbReference type="STRING" id="1182543.W9XM73"/>
<evidence type="ECO:0000313" key="6">
    <source>
        <dbReference type="EMBL" id="EXJ71439.1"/>
    </source>
</evidence>
<dbReference type="EMBL" id="AMGX01000007">
    <property type="protein sequence ID" value="EXJ71439.1"/>
    <property type="molecule type" value="Genomic_DNA"/>
</dbReference>
<evidence type="ECO:0000256" key="1">
    <source>
        <dbReference type="ARBA" id="ARBA00005495"/>
    </source>
</evidence>